<dbReference type="OrthoDB" id="1522646at2"/>
<dbReference type="AlphaFoldDB" id="A0A1M6SV77"/>
<comment type="similarity">
    <text evidence="1">Belongs to the membrane fusion protein (MFP) (TC 8.A.1) family.</text>
</comment>
<dbReference type="InterPro" id="IPR006143">
    <property type="entry name" value="RND_pump_MFP"/>
</dbReference>
<dbReference type="GO" id="GO:1990281">
    <property type="term" value="C:efflux pump complex"/>
    <property type="evidence" value="ECO:0007669"/>
    <property type="project" value="TreeGrafter"/>
</dbReference>
<keyword evidence="2" id="KW-0175">Coiled coil</keyword>
<protein>
    <submittedName>
        <fullName evidence="4">RND family efflux transporter, MFP subunit</fullName>
    </submittedName>
</protein>
<accession>A0A1M6SV77</accession>
<proteinExistence type="inferred from homology"/>
<dbReference type="EMBL" id="FRBD01000004">
    <property type="protein sequence ID" value="SHK48576.1"/>
    <property type="molecule type" value="Genomic_DNA"/>
</dbReference>
<dbReference type="Gene3D" id="2.40.30.170">
    <property type="match status" value="1"/>
</dbReference>
<reference evidence="4 5" key="1">
    <citation type="submission" date="2016-11" db="EMBL/GenBank/DDBJ databases">
        <authorList>
            <person name="Jaros S."/>
            <person name="Januszkiewicz K."/>
            <person name="Wedrychowicz H."/>
        </authorList>
    </citation>
    <scope>NUCLEOTIDE SEQUENCE [LARGE SCALE GENOMIC DNA]</scope>
    <source>
        <strain evidence="4 5">KHT3</strain>
    </source>
</reference>
<feature type="domain" description="Multidrug resistance protein MdtA-like barrel-sandwich hybrid" evidence="3">
    <location>
        <begin position="85"/>
        <end position="218"/>
    </location>
</feature>
<organism evidence="4 5">
    <name type="scientific">Xylanibacter ruminicola</name>
    <name type="common">Prevotella ruminicola</name>
    <dbReference type="NCBI Taxonomy" id="839"/>
    <lineage>
        <taxon>Bacteria</taxon>
        <taxon>Pseudomonadati</taxon>
        <taxon>Bacteroidota</taxon>
        <taxon>Bacteroidia</taxon>
        <taxon>Bacteroidales</taxon>
        <taxon>Prevotellaceae</taxon>
        <taxon>Xylanibacter</taxon>
    </lineage>
</organism>
<feature type="coiled-coil region" evidence="2">
    <location>
        <begin position="112"/>
        <end position="139"/>
    </location>
</feature>
<dbReference type="Proteomes" id="UP000184130">
    <property type="component" value="Unassembled WGS sequence"/>
</dbReference>
<dbReference type="Gene3D" id="2.40.50.100">
    <property type="match status" value="1"/>
</dbReference>
<dbReference type="GO" id="GO:0015562">
    <property type="term" value="F:efflux transmembrane transporter activity"/>
    <property type="evidence" value="ECO:0007669"/>
    <property type="project" value="TreeGrafter"/>
</dbReference>
<evidence type="ECO:0000313" key="4">
    <source>
        <dbReference type="EMBL" id="SHK48576.1"/>
    </source>
</evidence>
<sequence>MMNMNRQTIMILAASAILLGCHNNQSEQTASEASVASNVVDSAKTADSIQATLATPLSGGTNVMGKVVAERYADLAFETALPIERVLVKNGQQVRRGQVLAQLDQFKLRNAIAQQQRAIEQAQLQIEQARLQMQDVIISQGYDPDKDASIPASVKHNADVKSGHALSISQLASAKNQLAAAQHELRSGVLTAPFDGVVANVAVQAHQLAQAGQPVCRVIASGNMAVEFRVMEADLSKYKIGTGVVVVPVADNNARYEASVSEINPVVDQQGAVTLRARIANATTLFDGMNVTIQLKK</sequence>
<dbReference type="PANTHER" id="PTHR30469:SF15">
    <property type="entry name" value="HLYD FAMILY OF SECRETION PROTEINS"/>
    <property type="match status" value="1"/>
</dbReference>
<dbReference type="InterPro" id="IPR058625">
    <property type="entry name" value="MdtA-like_BSH"/>
</dbReference>
<evidence type="ECO:0000259" key="3">
    <source>
        <dbReference type="Pfam" id="PF25917"/>
    </source>
</evidence>
<dbReference type="PROSITE" id="PS51257">
    <property type="entry name" value="PROKAR_LIPOPROTEIN"/>
    <property type="match status" value="1"/>
</dbReference>
<dbReference type="PANTHER" id="PTHR30469">
    <property type="entry name" value="MULTIDRUG RESISTANCE PROTEIN MDTA"/>
    <property type="match status" value="1"/>
</dbReference>
<dbReference type="SUPFAM" id="SSF111369">
    <property type="entry name" value="HlyD-like secretion proteins"/>
    <property type="match status" value="1"/>
</dbReference>
<gene>
    <name evidence="4" type="ORF">SAMN05216463_10457</name>
</gene>
<evidence type="ECO:0000313" key="5">
    <source>
        <dbReference type="Proteomes" id="UP000184130"/>
    </source>
</evidence>
<evidence type="ECO:0000256" key="2">
    <source>
        <dbReference type="SAM" id="Coils"/>
    </source>
</evidence>
<evidence type="ECO:0000256" key="1">
    <source>
        <dbReference type="ARBA" id="ARBA00009477"/>
    </source>
</evidence>
<dbReference type="NCBIfam" id="TIGR01730">
    <property type="entry name" value="RND_mfp"/>
    <property type="match status" value="1"/>
</dbReference>
<dbReference type="Pfam" id="PF25917">
    <property type="entry name" value="BSH_RND"/>
    <property type="match status" value="1"/>
</dbReference>
<name>A0A1M6SV77_XYLRU</name>